<reference evidence="4" key="1">
    <citation type="submission" date="2021-02" db="EMBL/GenBank/DDBJ databases">
        <title>Leucobacter sp. CX169.</title>
        <authorList>
            <person name="Cheng Y."/>
        </authorList>
    </citation>
    <scope>NUCLEOTIDE SEQUENCE [LARGE SCALE GENOMIC DNA]</scope>
    <source>
        <strain evidence="4">JY899</strain>
    </source>
</reference>
<accession>A0ABS2THH5</accession>
<sequence>MILHLSSTTSADVAAELDSLRDKSGSVALGKVLTLIVVARNDESIEAALDAADGASLSHPCRIIAYLPDRQPDAHEPSLSAELRVGGEAGVSEVIILRPEGGAGTDPTSLLLPLLLPDTPVVVWWSEDAPTNPAKDPIGRLATRRITNSIANTNPVPVLKELAKNYTPGDTDMSWAGCTLWRGYLAAMLDEPPYEKVDSVEVKGSMEHASTYLISAWLGLRLDVPVSVSNSQGYGLEKVTMKRASGDLVLHRKVGETTALFQRPGREDQRVNLETRTQEHRLIEELQRLDPDIAYGHVLEAFGNGVVSGC</sequence>
<dbReference type="PANTHER" id="PTHR38658:SF1">
    <property type="entry name" value="OXPP CYCLE PROTEIN OPCA-RELATED"/>
    <property type="match status" value="1"/>
</dbReference>
<evidence type="ECO:0000313" key="4">
    <source>
        <dbReference type="Proteomes" id="UP000705983"/>
    </source>
</evidence>
<dbReference type="InterPro" id="IPR046801">
    <property type="entry name" value="OpcA_G6PD_N"/>
</dbReference>
<feature type="domain" description="Glucose-6-phosphate dehydrogenase assembly protein OpcA N-terminal" evidence="1">
    <location>
        <begin position="52"/>
        <end position="163"/>
    </location>
</feature>
<feature type="domain" description="Glucose-6-phosphate dehydrogenase assembly protein OpcA C-terminal" evidence="2">
    <location>
        <begin position="168"/>
        <end position="299"/>
    </location>
</feature>
<dbReference type="InterPro" id="IPR046802">
    <property type="entry name" value="OpcA_G6PD_C"/>
</dbReference>
<dbReference type="Proteomes" id="UP000705983">
    <property type="component" value="Unassembled WGS sequence"/>
</dbReference>
<dbReference type="Pfam" id="PF20171">
    <property type="entry name" value="OpcA_G6PD_C"/>
    <property type="match status" value="1"/>
</dbReference>
<keyword evidence="4" id="KW-1185">Reference proteome</keyword>
<gene>
    <name evidence="3" type="ORF">JVW63_10390</name>
</gene>
<protein>
    <submittedName>
        <fullName evidence="3">Glucose-6-phosphate dehydrogenase assembly protein OpcA</fullName>
    </submittedName>
</protein>
<dbReference type="EMBL" id="JAFFJS010000007">
    <property type="protein sequence ID" value="MBM9434101.1"/>
    <property type="molecule type" value="Genomic_DNA"/>
</dbReference>
<dbReference type="Pfam" id="PF10128">
    <property type="entry name" value="OpcA_G6PD_assem"/>
    <property type="match status" value="1"/>
</dbReference>
<evidence type="ECO:0000313" key="3">
    <source>
        <dbReference type="EMBL" id="MBM9434101.1"/>
    </source>
</evidence>
<dbReference type="InterPro" id="IPR004555">
    <property type="entry name" value="G6PDH_assembly_OpcA"/>
</dbReference>
<evidence type="ECO:0000259" key="1">
    <source>
        <dbReference type="Pfam" id="PF10128"/>
    </source>
</evidence>
<name>A0ABS2THH5_9ACTO</name>
<organism evidence="3 4">
    <name type="scientific">Flaviflexus equikiangi</name>
    <dbReference type="NCBI Taxonomy" id="2758573"/>
    <lineage>
        <taxon>Bacteria</taxon>
        <taxon>Bacillati</taxon>
        <taxon>Actinomycetota</taxon>
        <taxon>Actinomycetes</taxon>
        <taxon>Actinomycetales</taxon>
        <taxon>Actinomycetaceae</taxon>
        <taxon>Flaviflexus</taxon>
    </lineage>
</organism>
<proteinExistence type="predicted"/>
<dbReference type="PANTHER" id="PTHR38658">
    <property type="entry name" value="OXPP CYCLE PROTEIN OPCA-RELATED"/>
    <property type="match status" value="1"/>
</dbReference>
<comment type="caution">
    <text evidence="3">The sequence shown here is derived from an EMBL/GenBank/DDBJ whole genome shotgun (WGS) entry which is preliminary data.</text>
</comment>
<dbReference type="RefSeq" id="WP_182169514.1">
    <property type="nucleotide sequence ID" value="NZ_CP059676.1"/>
</dbReference>
<evidence type="ECO:0000259" key="2">
    <source>
        <dbReference type="Pfam" id="PF20171"/>
    </source>
</evidence>